<protein>
    <submittedName>
        <fullName evidence="1">Uncharacterized protein</fullName>
    </submittedName>
</protein>
<dbReference type="AlphaFoldDB" id="A0A1I1L8A1"/>
<keyword evidence="2" id="KW-1185">Reference proteome</keyword>
<name>A0A1I1L8A1_9GAMM</name>
<evidence type="ECO:0000313" key="2">
    <source>
        <dbReference type="Proteomes" id="UP000198862"/>
    </source>
</evidence>
<reference evidence="1 2" key="1">
    <citation type="submission" date="2016-10" db="EMBL/GenBank/DDBJ databases">
        <authorList>
            <person name="de Groot N.N."/>
        </authorList>
    </citation>
    <scope>NUCLEOTIDE SEQUENCE [LARGE SCALE GENOMIC DNA]</scope>
    <source>
        <strain evidence="1 2">DSM 6059</strain>
    </source>
</reference>
<dbReference type="EMBL" id="FOLO01000014">
    <property type="protein sequence ID" value="SFC65790.1"/>
    <property type="molecule type" value="Genomic_DNA"/>
</dbReference>
<gene>
    <name evidence="1" type="ORF">SAMN02745724_02216</name>
</gene>
<dbReference type="Proteomes" id="UP000198862">
    <property type="component" value="Unassembled WGS sequence"/>
</dbReference>
<proteinExistence type="predicted"/>
<evidence type="ECO:0000313" key="1">
    <source>
        <dbReference type="EMBL" id="SFC65790.1"/>
    </source>
</evidence>
<sequence>MNLSFFKLITFLLVLLSINLGTEYYNIGTLSNNFNFINMPLSRLTEKGTKMKLKLNKKKIKNLSKDKHSLPANMTPQVAGGILWPTRALQCFDPR</sequence>
<accession>A0A1I1L8A1</accession>
<organism evidence="1 2">
    <name type="scientific">Pseudoalteromonas denitrificans DSM 6059</name>
    <dbReference type="NCBI Taxonomy" id="1123010"/>
    <lineage>
        <taxon>Bacteria</taxon>
        <taxon>Pseudomonadati</taxon>
        <taxon>Pseudomonadota</taxon>
        <taxon>Gammaproteobacteria</taxon>
        <taxon>Alteromonadales</taxon>
        <taxon>Pseudoalteromonadaceae</taxon>
        <taxon>Pseudoalteromonas</taxon>
    </lineage>
</organism>